<sequence>MSWFEKLLKTYGYDSLAHIGESLAPSFKYTGYTVGTTMISAISVSIDRIFGLDAYAFFAFLLVLFTELISGITASRVRKEELSSMKLSRFLFKVFYYLVLIAVPYLFAISFKDHSKDMAAVVFDWMHVFLVVQIVLENMISILENMAVISGKPKTHIINKLTTKIENLLK</sequence>
<name>A0ABW6B000_9SPHI</name>
<dbReference type="RefSeq" id="WP_377609506.1">
    <property type="nucleotide sequence ID" value="NZ_JBHUPA010000002.1"/>
</dbReference>
<evidence type="ECO:0000256" key="1">
    <source>
        <dbReference type="ARBA" id="ARBA00004141"/>
    </source>
</evidence>
<evidence type="ECO:0000256" key="3">
    <source>
        <dbReference type="ARBA" id="ARBA00022989"/>
    </source>
</evidence>
<evidence type="ECO:0000256" key="2">
    <source>
        <dbReference type="ARBA" id="ARBA00022692"/>
    </source>
</evidence>
<accession>A0ABW6B000</accession>
<dbReference type="Pfam" id="PF05105">
    <property type="entry name" value="Phage_holin_4_1"/>
    <property type="match status" value="1"/>
</dbReference>
<evidence type="ECO:0000313" key="6">
    <source>
        <dbReference type="EMBL" id="MFD2961360.1"/>
    </source>
</evidence>
<evidence type="ECO:0000256" key="4">
    <source>
        <dbReference type="ARBA" id="ARBA00023136"/>
    </source>
</evidence>
<feature type="transmembrane region" description="Helical" evidence="5">
    <location>
        <begin position="54"/>
        <end position="74"/>
    </location>
</feature>
<dbReference type="EMBL" id="JBHUPA010000002">
    <property type="protein sequence ID" value="MFD2961360.1"/>
    <property type="molecule type" value="Genomic_DNA"/>
</dbReference>
<comment type="subcellular location">
    <subcellularLocation>
        <location evidence="1">Membrane</location>
        <topology evidence="1">Multi-pass membrane protein</topology>
    </subcellularLocation>
</comment>
<organism evidence="6 7">
    <name type="scientific">Olivibacter jilunii</name>
    <dbReference type="NCBI Taxonomy" id="985016"/>
    <lineage>
        <taxon>Bacteria</taxon>
        <taxon>Pseudomonadati</taxon>
        <taxon>Bacteroidota</taxon>
        <taxon>Sphingobacteriia</taxon>
        <taxon>Sphingobacteriales</taxon>
        <taxon>Sphingobacteriaceae</taxon>
        <taxon>Olivibacter</taxon>
    </lineage>
</organism>
<keyword evidence="3 5" id="KW-1133">Transmembrane helix</keyword>
<keyword evidence="7" id="KW-1185">Reference proteome</keyword>
<proteinExistence type="predicted"/>
<keyword evidence="2 5" id="KW-0812">Transmembrane</keyword>
<dbReference type="Proteomes" id="UP001597560">
    <property type="component" value="Unassembled WGS sequence"/>
</dbReference>
<keyword evidence="4 5" id="KW-0472">Membrane</keyword>
<dbReference type="InterPro" id="IPR006480">
    <property type="entry name" value="Phage_holin_4_1"/>
</dbReference>
<evidence type="ECO:0000256" key="5">
    <source>
        <dbReference type="SAM" id="Phobius"/>
    </source>
</evidence>
<protein>
    <submittedName>
        <fullName evidence="6">Phage holin family protein</fullName>
    </submittedName>
</protein>
<feature type="transmembrane region" description="Helical" evidence="5">
    <location>
        <begin position="94"/>
        <end position="112"/>
    </location>
</feature>
<gene>
    <name evidence="6" type="ORF">ACFS6J_06170</name>
</gene>
<comment type="caution">
    <text evidence="6">The sequence shown here is derived from an EMBL/GenBank/DDBJ whole genome shotgun (WGS) entry which is preliminary data.</text>
</comment>
<evidence type="ECO:0000313" key="7">
    <source>
        <dbReference type="Proteomes" id="UP001597560"/>
    </source>
</evidence>
<reference evidence="7" key="1">
    <citation type="journal article" date="2019" name="Int. J. Syst. Evol. Microbiol.">
        <title>The Global Catalogue of Microorganisms (GCM) 10K type strain sequencing project: providing services to taxonomists for standard genome sequencing and annotation.</title>
        <authorList>
            <consortium name="The Broad Institute Genomics Platform"/>
            <consortium name="The Broad Institute Genome Sequencing Center for Infectious Disease"/>
            <person name="Wu L."/>
            <person name="Ma J."/>
        </authorList>
    </citation>
    <scope>NUCLEOTIDE SEQUENCE [LARGE SCALE GENOMIC DNA]</scope>
    <source>
        <strain evidence="7">KCTC 23098</strain>
    </source>
</reference>